<name>A0A175YP65_DAUCS</name>
<proteinExistence type="predicted"/>
<keyword evidence="1" id="KW-0732">Signal</keyword>
<protein>
    <submittedName>
        <fullName evidence="2">Uncharacterized protein</fullName>
    </submittedName>
</protein>
<reference evidence="2" key="1">
    <citation type="journal article" date="2016" name="Nat. Genet.">
        <title>A high-quality carrot genome assembly provides new insights into carotenoid accumulation and asterid genome evolution.</title>
        <authorList>
            <person name="Iorizzo M."/>
            <person name="Ellison S."/>
            <person name="Senalik D."/>
            <person name="Zeng P."/>
            <person name="Satapoomin P."/>
            <person name="Huang J."/>
            <person name="Bowman M."/>
            <person name="Iovene M."/>
            <person name="Sanseverino W."/>
            <person name="Cavagnaro P."/>
            <person name="Yildiz M."/>
            <person name="Macko-Podgorni A."/>
            <person name="Moranska E."/>
            <person name="Grzebelus E."/>
            <person name="Grzebelus D."/>
            <person name="Ashrafi H."/>
            <person name="Zheng Z."/>
            <person name="Cheng S."/>
            <person name="Spooner D."/>
            <person name="Van Deynze A."/>
            <person name="Simon P."/>
        </authorList>
    </citation>
    <scope>NUCLEOTIDE SEQUENCE [LARGE SCALE GENOMIC DNA]</scope>
    <source>
        <tissue evidence="2">Leaf</tissue>
    </source>
</reference>
<evidence type="ECO:0000313" key="2">
    <source>
        <dbReference type="EMBL" id="KZM84931.1"/>
    </source>
</evidence>
<dbReference type="EMBL" id="LNRQ01000008">
    <property type="protein sequence ID" value="KZM84931.1"/>
    <property type="molecule type" value="Genomic_DNA"/>
</dbReference>
<sequence>MEKARVNKIISLLVLVMVCDLQLMRTNASDLQCKSDGDCKYYAECVDGKMRCVKGECRCIHFGIPGPQPSHGFDDDKKVNNEVNKYARMVCANVKDMLVTKMKDVEEFINIYICNDYFLSFINLVN</sequence>
<evidence type="ECO:0000256" key="1">
    <source>
        <dbReference type="SAM" id="SignalP"/>
    </source>
</evidence>
<dbReference type="AlphaFoldDB" id="A0A175YP65"/>
<gene>
    <name evidence="2" type="ORF">DCAR_027647</name>
</gene>
<comment type="caution">
    <text evidence="2">The sequence shown here is derived from an EMBL/GenBank/DDBJ whole genome shotgun (WGS) entry which is preliminary data.</text>
</comment>
<feature type="chain" id="PRO_5008044789" evidence="1">
    <location>
        <begin position="29"/>
        <end position="126"/>
    </location>
</feature>
<accession>A0A175YP65</accession>
<dbReference type="Gramene" id="KZM84931">
    <property type="protein sequence ID" value="KZM84931"/>
    <property type="gene ID" value="DCAR_027647"/>
</dbReference>
<organism evidence="2">
    <name type="scientific">Daucus carota subsp. sativus</name>
    <name type="common">Carrot</name>
    <dbReference type="NCBI Taxonomy" id="79200"/>
    <lineage>
        <taxon>Eukaryota</taxon>
        <taxon>Viridiplantae</taxon>
        <taxon>Streptophyta</taxon>
        <taxon>Embryophyta</taxon>
        <taxon>Tracheophyta</taxon>
        <taxon>Spermatophyta</taxon>
        <taxon>Magnoliopsida</taxon>
        <taxon>eudicotyledons</taxon>
        <taxon>Gunneridae</taxon>
        <taxon>Pentapetalae</taxon>
        <taxon>asterids</taxon>
        <taxon>campanulids</taxon>
        <taxon>Apiales</taxon>
        <taxon>Apiaceae</taxon>
        <taxon>Apioideae</taxon>
        <taxon>Scandiceae</taxon>
        <taxon>Daucinae</taxon>
        <taxon>Daucus</taxon>
        <taxon>Daucus sect. Daucus</taxon>
    </lineage>
</organism>
<feature type="signal peptide" evidence="1">
    <location>
        <begin position="1"/>
        <end position="28"/>
    </location>
</feature>